<dbReference type="Pfam" id="PF13949">
    <property type="entry name" value="ALIX_LYPXL_bnd"/>
    <property type="match status" value="1"/>
</dbReference>
<dbReference type="PANTHER" id="PTHR23030">
    <property type="entry name" value="PCD6 INTERACTING PROTEIN-RELATED"/>
    <property type="match status" value="1"/>
</dbReference>
<feature type="compositionally biased region" description="Pro residues" evidence="3">
    <location>
        <begin position="801"/>
        <end position="811"/>
    </location>
</feature>
<proteinExistence type="inferred from homology"/>
<accession>A0A0F7SEY5</accession>
<name>A0A0F7SEY5_PHARH</name>
<protein>
    <submittedName>
        <fullName evidence="5">Predicted signal transduction protein</fullName>
    </submittedName>
</protein>
<dbReference type="SMART" id="SM01041">
    <property type="entry name" value="BRO1"/>
    <property type="match status" value="1"/>
</dbReference>
<dbReference type="InterPro" id="IPR004328">
    <property type="entry name" value="BRO1_dom"/>
</dbReference>
<dbReference type="InterPro" id="IPR025304">
    <property type="entry name" value="ALIX_V_dom"/>
</dbReference>
<evidence type="ECO:0000256" key="2">
    <source>
        <dbReference type="SAM" id="Coils"/>
    </source>
</evidence>
<comment type="similarity">
    <text evidence="1">Belongs to the palA/RIM20 family.</text>
</comment>
<reference evidence="5" key="1">
    <citation type="submission" date="2014-08" db="EMBL/GenBank/DDBJ databases">
        <authorList>
            <person name="Sharma Rahul"/>
            <person name="Thines Marco"/>
        </authorList>
    </citation>
    <scope>NUCLEOTIDE SEQUENCE</scope>
</reference>
<dbReference type="Pfam" id="PF03097">
    <property type="entry name" value="BRO1"/>
    <property type="match status" value="1"/>
</dbReference>
<dbReference type="PANTHER" id="PTHR23030:SF39">
    <property type="entry name" value="PROGRAMMED CELL DEATH 6-INTERACTING PROTEIN"/>
    <property type="match status" value="1"/>
</dbReference>
<sequence length="854" mass="94391">MNQHLSFPFKTTVPLAGPLANSLRTYITANFKEHSPEAFKQDISHFCLAREEAVEKGIQVHRESVSKLVRYHAHLNYLLGKLPADIGQPFPYTSAFPPPFTFHTPAPVELPSLAHERFAVLFNLGACYSNLGGQEGRLNADSLKRAIAAFQNAAGVFHYLLSLIPDTSASLDSFGSSVYDFKEGFIRTLLFLTQAMAQECFWQQAVLEKYKNGIVAKLAMKVSDLYEQAILASKADSPAASSFLPSNWTALMNVKQLHFQAVAHYRMGVEDLEKNRYGNEIARLEAAEGLVKKTLGQAKSGVVSDAVIGDIKGFLQMIQTSLVRARKDNDLIYLSLVPPAGELASIQGAMMVKPVLPVEVGDGLDWLINSDGGLGWEGLVDWGVHVAISIYDDRKDSFVKDEIIAKKLETDQLVALTLQSLNLPGSLQAIERPIGLPPSLLGIADDIKREKGADRVRGMMENVGTLRARADGSLNTALDILDQEAEEDESTRAKYAQTGGWSRPPSFEVNEYLITQAGVYRGTLTQAGDSDSIVRQKWEEWEEKIEILGGDEEYLTASIPRLPSGPSLTSTPAARSLHTLLETLSDLTATRTRIADSARSMAARDDVRSKVISEANSIQAGSKAGEVKAEWFEKLFEKELRKYEGLEREMVENSDQANRTLEELRTQNEEFIHSRKTSPIIKAREKALQSFDIAHQKYREVVQNLEEGIKFYSGFLDILSKFQDECQHFVWGRRSDVIAITAALENARLNPPPPQFEPEPEPELRQTSHPSPAVSRPRTQPATFSLPHPNSSDWTTETFAPPFPPPPPPHAPSSANLVGTPARRGPVAGLSKESGAEGSPSRRSTRVRNQQQQQ</sequence>
<feature type="compositionally biased region" description="Polar residues" evidence="3">
    <location>
        <begin position="777"/>
        <end position="798"/>
    </location>
</feature>
<dbReference type="Gene3D" id="1.20.140.50">
    <property type="entry name" value="alix/aip1 like domains"/>
    <property type="match status" value="1"/>
</dbReference>
<dbReference type="InterPro" id="IPR038499">
    <property type="entry name" value="BRO1_sf"/>
</dbReference>
<dbReference type="Gene3D" id="1.25.40.280">
    <property type="entry name" value="alix/aip1 like domains"/>
    <property type="match status" value="1"/>
</dbReference>
<dbReference type="Gene3D" id="1.20.120.560">
    <property type="entry name" value="alix/aip1 in complex with the ypdl late domain"/>
    <property type="match status" value="1"/>
</dbReference>
<feature type="coiled-coil region" evidence="2">
    <location>
        <begin position="643"/>
        <end position="674"/>
    </location>
</feature>
<feature type="region of interest" description="Disordered" evidence="3">
    <location>
        <begin position="748"/>
        <end position="854"/>
    </location>
</feature>
<evidence type="ECO:0000313" key="5">
    <source>
        <dbReference type="EMBL" id="CDZ96580.1"/>
    </source>
</evidence>
<dbReference type="PROSITE" id="PS51180">
    <property type="entry name" value="BRO1"/>
    <property type="match status" value="1"/>
</dbReference>
<dbReference type="AlphaFoldDB" id="A0A0F7SEY5"/>
<organism evidence="5">
    <name type="scientific">Phaffia rhodozyma</name>
    <name type="common">Yeast</name>
    <name type="synonym">Xanthophyllomyces dendrorhous</name>
    <dbReference type="NCBI Taxonomy" id="264483"/>
    <lineage>
        <taxon>Eukaryota</taxon>
        <taxon>Fungi</taxon>
        <taxon>Dikarya</taxon>
        <taxon>Basidiomycota</taxon>
        <taxon>Agaricomycotina</taxon>
        <taxon>Tremellomycetes</taxon>
        <taxon>Cystofilobasidiales</taxon>
        <taxon>Mrakiaceae</taxon>
        <taxon>Phaffia</taxon>
    </lineage>
</organism>
<evidence type="ECO:0000256" key="1">
    <source>
        <dbReference type="ARBA" id="ARBA00038154"/>
    </source>
</evidence>
<keyword evidence="2" id="KW-0175">Coiled coil</keyword>
<evidence type="ECO:0000259" key="4">
    <source>
        <dbReference type="PROSITE" id="PS51180"/>
    </source>
</evidence>
<dbReference type="GO" id="GO:0005768">
    <property type="term" value="C:endosome"/>
    <property type="evidence" value="ECO:0007669"/>
    <property type="project" value="TreeGrafter"/>
</dbReference>
<evidence type="ECO:0000256" key="3">
    <source>
        <dbReference type="SAM" id="MobiDB-lite"/>
    </source>
</evidence>
<dbReference type="EMBL" id="LN483144">
    <property type="protein sequence ID" value="CDZ96580.1"/>
    <property type="molecule type" value="Genomic_DNA"/>
</dbReference>
<feature type="domain" description="BRO1" evidence="4">
    <location>
        <begin position="3"/>
        <end position="420"/>
    </location>
</feature>